<dbReference type="GO" id="GO:0032259">
    <property type="term" value="P:methylation"/>
    <property type="evidence" value="ECO:0007669"/>
    <property type="project" value="UniProtKB-KW"/>
</dbReference>
<dbReference type="InterPro" id="IPR029063">
    <property type="entry name" value="SAM-dependent_MTases_sf"/>
</dbReference>
<dbReference type="PANTHER" id="PTHR40036">
    <property type="entry name" value="MACROCIN O-METHYLTRANSFERASE"/>
    <property type="match status" value="1"/>
</dbReference>
<dbReference type="InterPro" id="IPR008884">
    <property type="entry name" value="TylF_MeTrfase"/>
</dbReference>
<keyword evidence="1" id="KW-0489">Methyltransferase</keyword>
<dbReference type="GO" id="GO:0008168">
    <property type="term" value="F:methyltransferase activity"/>
    <property type="evidence" value="ECO:0007669"/>
    <property type="project" value="UniProtKB-KW"/>
</dbReference>
<sequence length="305" mass="34133">MNEPTMKRRLRSVGRQGRTVVTRGKAVLRRAVGPDEELQAKLDFANSEVRRLRSLVKAERKTSARWKKELQLTRRSLMDPLPRAELPDGVAETIERARGERLSYLGIPELTVLARQVHDADLAGREGLIIEAGTARGGSAIVMAAAKDPARPMKVYDVFDQIPAPTDADGSDVKKRYEQIQAGGARGVAGDTYYGYRDDLYTEVTESFARLGVPVEDNNVELVKGLFADTIDLDQPVAFAHLDGDWYESTMTCLERIVPLLSRGGRIVLDDYFHWSGCRTAVDEYFANRSGFLLERRNKVHVIKL</sequence>
<accession>A0A1H2A9P1</accession>
<dbReference type="Gene3D" id="3.40.50.150">
    <property type="entry name" value="Vaccinia Virus protein VP39"/>
    <property type="match status" value="1"/>
</dbReference>
<evidence type="ECO:0000313" key="2">
    <source>
        <dbReference type="Proteomes" id="UP000199103"/>
    </source>
</evidence>
<dbReference type="AlphaFoldDB" id="A0A1H2A9P1"/>
<proteinExistence type="predicted"/>
<dbReference type="Pfam" id="PF05711">
    <property type="entry name" value="TylF"/>
    <property type="match status" value="1"/>
</dbReference>
<reference evidence="1 2" key="1">
    <citation type="submission" date="2016-10" db="EMBL/GenBank/DDBJ databases">
        <authorList>
            <person name="de Groot N.N."/>
        </authorList>
    </citation>
    <scope>NUCLEOTIDE SEQUENCE [LARGE SCALE GENOMIC DNA]</scope>
    <source>
        <strain evidence="1 2">DSM 21800</strain>
    </source>
</reference>
<dbReference type="SUPFAM" id="SSF53335">
    <property type="entry name" value="S-adenosyl-L-methionine-dependent methyltransferases"/>
    <property type="match status" value="1"/>
</dbReference>
<dbReference type="PANTHER" id="PTHR40036:SF1">
    <property type="entry name" value="MACROCIN O-METHYLTRANSFERASE"/>
    <property type="match status" value="1"/>
</dbReference>
<protein>
    <submittedName>
        <fullName evidence="1">Macrocin-O-methyltransferase (TylF)</fullName>
    </submittedName>
</protein>
<dbReference type="RefSeq" id="WP_197679914.1">
    <property type="nucleotide sequence ID" value="NZ_LT629772.1"/>
</dbReference>
<dbReference type="Proteomes" id="UP000199103">
    <property type="component" value="Chromosome I"/>
</dbReference>
<name>A0A1H2A9P1_9ACTN</name>
<gene>
    <name evidence="1" type="ORF">SAMN04489812_5762</name>
</gene>
<dbReference type="STRING" id="630515.SAMN04489812_5762"/>
<dbReference type="EMBL" id="LT629772">
    <property type="protein sequence ID" value="SDT42492.1"/>
    <property type="molecule type" value="Genomic_DNA"/>
</dbReference>
<organism evidence="1 2">
    <name type="scientific">Microlunatus soli</name>
    <dbReference type="NCBI Taxonomy" id="630515"/>
    <lineage>
        <taxon>Bacteria</taxon>
        <taxon>Bacillati</taxon>
        <taxon>Actinomycetota</taxon>
        <taxon>Actinomycetes</taxon>
        <taxon>Propionibacteriales</taxon>
        <taxon>Propionibacteriaceae</taxon>
        <taxon>Microlunatus</taxon>
    </lineage>
</organism>
<evidence type="ECO:0000313" key="1">
    <source>
        <dbReference type="EMBL" id="SDT42492.1"/>
    </source>
</evidence>
<keyword evidence="2" id="KW-1185">Reference proteome</keyword>
<keyword evidence="1" id="KW-0808">Transferase</keyword>